<accession>A0A0B3RI59</accession>
<dbReference type="PANTHER" id="PTHR13903">
    <property type="entry name" value="PIRIN-RELATED"/>
    <property type="match status" value="1"/>
</dbReference>
<evidence type="ECO:0000256" key="1">
    <source>
        <dbReference type="ARBA" id="ARBA00008416"/>
    </source>
</evidence>
<dbReference type="SUPFAM" id="SSF51182">
    <property type="entry name" value="RmlC-like cupins"/>
    <property type="match status" value="1"/>
</dbReference>
<evidence type="ECO:0000259" key="5">
    <source>
        <dbReference type="Pfam" id="PF05726"/>
    </source>
</evidence>
<dbReference type="PATRIC" id="fig|1515334.3.peg.4341"/>
<dbReference type="InterPro" id="IPR008778">
    <property type="entry name" value="Pirin_C_dom"/>
</dbReference>
<feature type="binding site" evidence="2">
    <location>
        <position position="64"/>
    </location>
    <ligand>
        <name>Fe cation</name>
        <dbReference type="ChEBI" id="CHEBI:24875"/>
    </ligand>
</feature>
<feature type="binding site" evidence="2">
    <location>
        <position position="113"/>
    </location>
    <ligand>
        <name>Fe cation</name>
        <dbReference type="ChEBI" id="CHEBI:24875"/>
    </ligand>
</feature>
<dbReference type="PANTHER" id="PTHR13903:SF8">
    <property type="entry name" value="PIRIN"/>
    <property type="match status" value="1"/>
</dbReference>
<evidence type="ECO:0000313" key="7">
    <source>
        <dbReference type="Proteomes" id="UP000030960"/>
    </source>
</evidence>
<evidence type="ECO:0000259" key="4">
    <source>
        <dbReference type="Pfam" id="PF02678"/>
    </source>
</evidence>
<dbReference type="PIRSF" id="PIRSF006232">
    <property type="entry name" value="Pirin"/>
    <property type="match status" value="1"/>
</dbReference>
<dbReference type="InterPro" id="IPR014710">
    <property type="entry name" value="RmlC-like_jellyroll"/>
</dbReference>
<evidence type="ECO:0000256" key="2">
    <source>
        <dbReference type="PIRSR" id="PIRSR006232-1"/>
    </source>
</evidence>
<feature type="binding site" evidence="2">
    <location>
        <position position="111"/>
    </location>
    <ligand>
        <name>Fe cation</name>
        <dbReference type="ChEBI" id="CHEBI:24875"/>
    </ligand>
</feature>
<evidence type="ECO:0000313" key="6">
    <source>
        <dbReference type="EMBL" id="KHQ50945.1"/>
    </source>
</evidence>
<dbReference type="Pfam" id="PF05726">
    <property type="entry name" value="Pirin_C"/>
    <property type="match status" value="1"/>
</dbReference>
<dbReference type="GO" id="GO:0046872">
    <property type="term" value="F:metal ion binding"/>
    <property type="evidence" value="ECO:0007669"/>
    <property type="project" value="UniProtKB-KW"/>
</dbReference>
<comment type="similarity">
    <text evidence="1 3">Belongs to the pirin family.</text>
</comment>
<proteinExistence type="inferred from homology"/>
<dbReference type="RefSeq" id="WP_043145080.1">
    <property type="nucleotide sequence ID" value="NZ_JSUQ01000020.1"/>
</dbReference>
<dbReference type="Pfam" id="PF02678">
    <property type="entry name" value="Pirin"/>
    <property type="match status" value="1"/>
</dbReference>
<dbReference type="STRING" id="561184.SAMN05216376_102492"/>
<dbReference type="Gene3D" id="2.60.120.10">
    <property type="entry name" value="Jelly Rolls"/>
    <property type="match status" value="2"/>
</dbReference>
<reference evidence="6 7" key="1">
    <citation type="submission" date="2014-10" db="EMBL/GenBank/DDBJ databases">
        <title>Genome sequence of Ponticoccus sp. strain UMTAT08 isolated from clonal culture of toxic dinoflagellate Alexandrium tamiyavanichii.</title>
        <authorList>
            <person name="Gan H.Y."/>
            <person name="Muhd D.-D."/>
            <person name="Mohd Noor M.E."/>
            <person name="Yeong Y.S."/>
            <person name="Usup G."/>
        </authorList>
    </citation>
    <scope>NUCLEOTIDE SEQUENCE [LARGE SCALE GENOMIC DNA]</scope>
    <source>
        <strain evidence="6 7">UMTAT08</strain>
    </source>
</reference>
<organism evidence="6 7">
    <name type="scientific">Mameliella alba</name>
    <dbReference type="NCBI Taxonomy" id="561184"/>
    <lineage>
        <taxon>Bacteria</taxon>
        <taxon>Pseudomonadati</taxon>
        <taxon>Pseudomonadota</taxon>
        <taxon>Alphaproteobacteria</taxon>
        <taxon>Rhodobacterales</taxon>
        <taxon>Roseobacteraceae</taxon>
        <taxon>Mameliella</taxon>
    </lineage>
</organism>
<keyword evidence="2" id="KW-0408">Iron</keyword>
<dbReference type="Proteomes" id="UP000030960">
    <property type="component" value="Unassembled WGS sequence"/>
</dbReference>
<dbReference type="AlphaFoldDB" id="A0A0B3RI59"/>
<feature type="domain" description="Pirin N-terminal" evidence="4">
    <location>
        <begin position="47"/>
        <end position="128"/>
    </location>
</feature>
<comment type="caution">
    <text evidence="6">The sequence shown here is derived from an EMBL/GenBank/DDBJ whole genome shotgun (WGS) entry which is preliminary data.</text>
</comment>
<dbReference type="InterPro" id="IPR011051">
    <property type="entry name" value="RmlC_Cupin_sf"/>
</dbReference>
<sequence length="288" mass="30634">MTLQHRLQTQDPGTAIIAVQHGEKMTRGEGFEALSFIHRQLDGLMDPLIMVDHFTMTAPTFAPHAHAGLSAVSVLFEDSTGSFRNRDSLGNDIDLAPGDLYWLKAARGAVHDEAPTPGSRTHALQIFVNLPSAQKLDAPDARHVAATEMPVIEGPGHRVRVMIGQSNGVVGATPPALPFTILDIALRASGSFTHRADPGEAAWLHVVNGEVEAELDGVRQRLSSDTALAIHGAEEIRLLSGEGGQAVLLGGTPLREPFVQKGPFAMRDADQLAQVIAAHEAGELGSID</sequence>
<protein>
    <submittedName>
        <fullName evidence="6">Pirin</fullName>
    </submittedName>
</protein>
<dbReference type="EMBL" id="JSUQ01000020">
    <property type="protein sequence ID" value="KHQ50945.1"/>
    <property type="molecule type" value="Genomic_DNA"/>
</dbReference>
<dbReference type="InterPro" id="IPR012093">
    <property type="entry name" value="Pirin"/>
</dbReference>
<name>A0A0B3RI59_9RHOB</name>
<comment type="cofactor">
    <cofactor evidence="2">
        <name>Fe cation</name>
        <dbReference type="ChEBI" id="CHEBI:24875"/>
    </cofactor>
    <text evidence="2">Binds 1 Fe cation per subunit.</text>
</comment>
<feature type="binding site" evidence="2">
    <location>
        <position position="66"/>
    </location>
    <ligand>
        <name>Fe cation</name>
        <dbReference type="ChEBI" id="CHEBI:24875"/>
    </ligand>
</feature>
<evidence type="ECO:0000256" key="3">
    <source>
        <dbReference type="RuleBase" id="RU003457"/>
    </source>
</evidence>
<keyword evidence="2" id="KW-0479">Metal-binding</keyword>
<dbReference type="InterPro" id="IPR003829">
    <property type="entry name" value="Pirin_N_dom"/>
</dbReference>
<keyword evidence="7" id="KW-1185">Reference proteome</keyword>
<gene>
    <name evidence="6" type="ORF">OA50_04312</name>
</gene>
<feature type="domain" description="Pirin C-terminal" evidence="5">
    <location>
        <begin position="182"/>
        <end position="284"/>
    </location>
</feature>